<gene>
    <name evidence="1" type="ORF">ACFPZJ_25140</name>
</gene>
<evidence type="ECO:0000313" key="1">
    <source>
        <dbReference type="EMBL" id="MFC5637030.1"/>
    </source>
</evidence>
<name>A0ABW0UXQ1_9ACTN</name>
<organism evidence="1 2">
    <name type="scientific">Streptomyces bullii</name>
    <dbReference type="NCBI Taxonomy" id="349910"/>
    <lineage>
        <taxon>Bacteria</taxon>
        <taxon>Bacillati</taxon>
        <taxon>Actinomycetota</taxon>
        <taxon>Actinomycetes</taxon>
        <taxon>Kitasatosporales</taxon>
        <taxon>Streptomycetaceae</taxon>
        <taxon>Streptomyces</taxon>
    </lineage>
</organism>
<dbReference type="InterPro" id="IPR037883">
    <property type="entry name" value="Knr4/Smi1-like_sf"/>
</dbReference>
<protein>
    <submittedName>
        <fullName evidence="1">SMI1/KNR4 family protein</fullName>
    </submittedName>
</protein>
<sequence>MTGWQAGRQEMEWSGVEREFGTPLPADFKEICEVFGPGSFCGYLELLLPVDSTDPYSLVGRWEELKSRRDSPQVRSFFEPYRVFEESGLILWGVSVTEASYCWLADASKRPEEWPVVARTDPLEEWHRFDMSTGEFIWRVFTDREFRPVSVAAKVARPYFEAC</sequence>
<reference evidence="2" key="1">
    <citation type="journal article" date="2019" name="Int. J. Syst. Evol. Microbiol.">
        <title>The Global Catalogue of Microorganisms (GCM) 10K type strain sequencing project: providing services to taxonomists for standard genome sequencing and annotation.</title>
        <authorList>
            <consortium name="The Broad Institute Genomics Platform"/>
            <consortium name="The Broad Institute Genome Sequencing Center for Infectious Disease"/>
            <person name="Wu L."/>
            <person name="Ma J."/>
        </authorList>
    </citation>
    <scope>NUCLEOTIDE SEQUENCE [LARGE SCALE GENOMIC DNA]</scope>
    <source>
        <strain evidence="2">CGMCC 4.7248</strain>
    </source>
</reference>
<dbReference type="EMBL" id="JBHSNY010000009">
    <property type="protein sequence ID" value="MFC5637030.1"/>
    <property type="molecule type" value="Genomic_DNA"/>
</dbReference>
<proteinExistence type="predicted"/>
<dbReference type="RefSeq" id="WP_381025824.1">
    <property type="nucleotide sequence ID" value="NZ_JBHSNY010000009.1"/>
</dbReference>
<keyword evidence="2" id="KW-1185">Reference proteome</keyword>
<dbReference type="SUPFAM" id="SSF160631">
    <property type="entry name" value="SMI1/KNR4-like"/>
    <property type="match status" value="1"/>
</dbReference>
<evidence type="ECO:0000313" key="2">
    <source>
        <dbReference type="Proteomes" id="UP001596154"/>
    </source>
</evidence>
<dbReference type="Proteomes" id="UP001596154">
    <property type="component" value="Unassembled WGS sequence"/>
</dbReference>
<accession>A0ABW0UXQ1</accession>
<comment type="caution">
    <text evidence="1">The sequence shown here is derived from an EMBL/GenBank/DDBJ whole genome shotgun (WGS) entry which is preliminary data.</text>
</comment>